<evidence type="ECO:0000313" key="4">
    <source>
        <dbReference type="Proteomes" id="UP001499994"/>
    </source>
</evidence>
<evidence type="ECO:0000259" key="2">
    <source>
        <dbReference type="Pfam" id="PF04606"/>
    </source>
</evidence>
<feature type="domain" description="Zinc finger Ogr/Delta-type" evidence="2">
    <location>
        <begin position="3"/>
        <end position="49"/>
    </location>
</feature>
<accession>A0ABP7LCQ5</accession>
<dbReference type="InterPro" id="IPR007684">
    <property type="entry name" value="Znf_Ogr/Delta"/>
</dbReference>
<gene>
    <name evidence="3" type="ORF">GCM10022405_24440</name>
</gene>
<dbReference type="EMBL" id="BAABDG010000003">
    <property type="protein sequence ID" value="GAA3898247.1"/>
    <property type="molecule type" value="Genomic_DNA"/>
</dbReference>
<name>A0ABP7LCQ5_9GAMM</name>
<dbReference type="Pfam" id="PF04606">
    <property type="entry name" value="Ogr_Delta"/>
    <property type="match status" value="1"/>
</dbReference>
<feature type="region of interest" description="Disordered" evidence="1">
    <location>
        <begin position="61"/>
        <end position="87"/>
    </location>
</feature>
<reference evidence="4" key="1">
    <citation type="journal article" date="2019" name="Int. J. Syst. Evol. Microbiol.">
        <title>The Global Catalogue of Microorganisms (GCM) 10K type strain sequencing project: providing services to taxonomists for standard genome sequencing and annotation.</title>
        <authorList>
            <consortium name="The Broad Institute Genomics Platform"/>
            <consortium name="The Broad Institute Genome Sequencing Center for Infectious Disease"/>
            <person name="Wu L."/>
            <person name="Ma J."/>
        </authorList>
    </citation>
    <scope>NUCLEOTIDE SEQUENCE [LARGE SCALE GENOMIC DNA]</scope>
    <source>
        <strain evidence="4">JCM 17201</strain>
    </source>
</reference>
<evidence type="ECO:0000256" key="1">
    <source>
        <dbReference type="SAM" id="MobiDB-lite"/>
    </source>
</evidence>
<dbReference type="Proteomes" id="UP001499994">
    <property type="component" value="Unassembled WGS sequence"/>
</dbReference>
<dbReference type="RefSeq" id="WP_346081334.1">
    <property type="nucleotide sequence ID" value="NZ_BAABDG010000003.1"/>
</dbReference>
<comment type="caution">
    <text evidence="3">The sequence shown here is derived from an EMBL/GenBank/DDBJ whole genome shotgun (WGS) entry which is preliminary data.</text>
</comment>
<organism evidence="3 4">
    <name type="scientific">Gibbsiella dentisursi</name>
    <dbReference type="NCBI Taxonomy" id="796890"/>
    <lineage>
        <taxon>Bacteria</taxon>
        <taxon>Pseudomonadati</taxon>
        <taxon>Pseudomonadota</taxon>
        <taxon>Gammaproteobacteria</taxon>
        <taxon>Enterobacterales</taxon>
        <taxon>Yersiniaceae</taxon>
        <taxon>Gibbsiella</taxon>
    </lineage>
</organism>
<keyword evidence="4" id="KW-1185">Reference proteome</keyword>
<proteinExistence type="predicted"/>
<protein>
    <recommendedName>
        <fullName evidence="2">Zinc finger Ogr/Delta-type domain-containing protein</fullName>
    </recommendedName>
</protein>
<evidence type="ECO:0000313" key="3">
    <source>
        <dbReference type="EMBL" id="GAA3898247.1"/>
    </source>
</evidence>
<sequence>MMRCPACTHASHTRTSRYLSERTKEVYYQCQNMTCSCTFKTIESVDKILCQPLSADELKAQRHATQTPQEKRTLNRYNRYHRNQTRH</sequence>
<feature type="compositionally biased region" description="Basic residues" evidence="1">
    <location>
        <begin position="78"/>
        <end position="87"/>
    </location>
</feature>